<name>A0A0H5QNP8_9EUKA</name>
<evidence type="ECO:0008006" key="2">
    <source>
        <dbReference type="Google" id="ProtNLM"/>
    </source>
</evidence>
<dbReference type="EMBL" id="HACM01003181">
    <property type="protein sequence ID" value="CRZ03623.1"/>
    <property type="molecule type" value="Transcribed_RNA"/>
</dbReference>
<sequence>ARLNVPFTRRARIGRSGYRYDLVLEQLKTVIVINGADRYGRGSRLLLGVDVIAQRYVAHMAWSIWSVPFWTWDRFSAEPESLDRAIQAAIASSGNLELHPLSSIEASTT</sequence>
<dbReference type="AlphaFoldDB" id="A0A0H5QNP8"/>
<accession>A0A0H5QNP8</accession>
<protein>
    <recommendedName>
        <fullName evidence="2">RAP domain-containing protein</fullName>
    </recommendedName>
</protein>
<feature type="non-terminal residue" evidence="1">
    <location>
        <position position="1"/>
    </location>
</feature>
<proteinExistence type="predicted"/>
<evidence type="ECO:0000313" key="1">
    <source>
        <dbReference type="EMBL" id="CRZ03623.1"/>
    </source>
</evidence>
<organism evidence="1">
    <name type="scientific">Spongospora subterranea</name>
    <dbReference type="NCBI Taxonomy" id="70186"/>
    <lineage>
        <taxon>Eukaryota</taxon>
        <taxon>Sar</taxon>
        <taxon>Rhizaria</taxon>
        <taxon>Endomyxa</taxon>
        <taxon>Phytomyxea</taxon>
        <taxon>Plasmodiophorida</taxon>
        <taxon>Plasmodiophoridae</taxon>
        <taxon>Spongospora</taxon>
    </lineage>
</organism>
<reference evidence="1" key="1">
    <citation type="submission" date="2015-04" db="EMBL/GenBank/DDBJ databases">
        <title>The genome sequence of the plant pathogenic Rhizarian Plasmodiophora brassicae reveals insights in its biotrophic life cycle and the origin of chitin synthesis.</title>
        <authorList>
            <person name="Schwelm A."/>
            <person name="Fogelqvist J."/>
            <person name="Knaust A."/>
            <person name="Julke S."/>
            <person name="Lilja T."/>
            <person name="Dhandapani V."/>
            <person name="Bonilla-Rosso G."/>
            <person name="Karlsson M."/>
            <person name="Shevchenko A."/>
            <person name="Choi S.R."/>
            <person name="Kim H.G."/>
            <person name="Park J.Y."/>
            <person name="Lim Y.P."/>
            <person name="Ludwig-Muller J."/>
            <person name="Dixelius C."/>
        </authorList>
    </citation>
    <scope>NUCLEOTIDE SEQUENCE</scope>
    <source>
        <tissue evidence="1">Potato root galls</tissue>
    </source>
</reference>